<dbReference type="Proteomes" id="UP001595526">
    <property type="component" value="Unassembled WGS sequence"/>
</dbReference>
<evidence type="ECO:0000313" key="1">
    <source>
        <dbReference type="EMBL" id="MFC3197693.1"/>
    </source>
</evidence>
<reference evidence="2" key="1">
    <citation type="journal article" date="2019" name="Int. J. Syst. Evol. Microbiol.">
        <title>The Global Catalogue of Microorganisms (GCM) 10K type strain sequencing project: providing services to taxonomists for standard genome sequencing and annotation.</title>
        <authorList>
            <consortium name="The Broad Institute Genomics Platform"/>
            <consortium name="The Broad Institute Genome Sequencing Center for Infectious Disease"/>
            <person name="Wu L."/>
            <person name="Ma J."/>
        </authorList>
    </citation>
    <scope>NUCLEOTIDE SEQUENCE [LARGE SCALE GENOMIC DNA]</scope>
    <source>
        <strain evidence="2">KCTC 52416</strain>
    </source>
</reference>
<dbReference type="EMBL" id="JBHRTA010000029">
    <property type="protein sequence ID" value="MFC3197693.1"/>
    <property type="molecule type" value="Genomic_DNA"/>
</dbReference>
<keyword evidence="2" id="KW-1185">Reference proteome</keyword>
<name>A0ABV7JMZ5_9SPHI</name>
<protein>
    <submittedName>
        <fullName evidence="1">Uncharacterized protein</fullName>
    </submittedName>
</protein>
<evidence type="ECO:0000313" key="2">
    <source>
        <dbReference type="Proteomes" id="UP001595526"/>
    </source>
</evidence>
<comment type="caution">
    <text evidence="1">The sequence shown here is derived from an EMBL/GenBank/DDBJ whole genome shotgun (WGS) entry which is preliminary data.</text>
</comment>
<organism evidence="1 2">
    <name type="scientific">Parapedobacter deserti</name>
    <dbReference type="NCBI Taxonomy" id="1912957"/>
    <lineage>
        <taxon>Bacteria</taxon>
        <taxon>Pseudomonadati</taxon>
        <taxon>Bacteroidota</taxon>
        <taxon>Sphingobacteriia</taxon>
        <taxon>Sphingobacteriales</taxon>
        <taxon>Sphingobacteriaceae</taxon>
        <taxon>Parapedobacter</taxon>
    </lineage>
</organism>
<proteinExistence type="predicted"/>
<dbReference type="RefSeq" id="WP_379021627.1">
    <property type="nucleotide sequence ID" value="NZ_JBHRTA010000029.1"/>
</dbReference>
<gene>
    <name evidence="1" type="ORF">ACFOET_08720</name>
</gene>
<sequence>MAHRSLAYTPKDRSLVALLELPAFVAPAEAEALNIMRLDLQRLTALFRHTRYGRLAMYDEHEVTKLQRKLGNALDTLKYSGLLGFVLSPFNPKHHFFIMILFFRSKPMYYPAKARPSLANLNSYNEYCKLK</sequence>
<accession>A0ABV7JMZ5</accession>